<sequence length="376" mass="44447">MKVKDRLKQKLSLKRGIKICLVMIVKNESKIIERCLNSAKSIIDYVSICDTGSIDNTHEIIQNWCKNNNIPGTVHHEPFKNFGYNRTLSLNLAKKMYTFDYALLLDADMELEINDTFNKNLLFEDYYKVEQYNRIINYYNIRLINVKDNWECIGVTHEYWNNTNITNVKLNTLKIKDFEDGGSKEYKYKRDIELLTSALNEPGDEGVLKSRYYFYLAKSYKDIKDYDTAIIFFEKRIAQQGWVEEVYYSIYSIGCCYEDKNETSMAIEKHLEAYNYRKSRAEALYSAVRVLRIIGKHLEAYKYALIGNKIKYPTNDILFIESSVYDYLFDYEITIVASYLPEFKNHGRETILKLLDRTDLPEWLTDNLKSNSKFYL</sequence>
<dbReference type="PANTHER" id="PTHR43630:SF2">
    <property type="entry name" value="GLYCOSYLTRANSFERASE"/>
    <property type="match status" value="1"/>
</dbReference>
<accession>A0A6C0IA42</accession>
<dbReference type="InterPro" id="IPR029044">
    <property type="entry name" value="Nucleotide-diphossugar_trans"/>
</dbReference>
<dbReference type="PANTHER" id="PTHR43630">
    <property type="entry name" value="POLY-BETA-1,6-N-ACETYL-D-GLUCOSAMINE SYNTHASE"/>
    <property type="match status" value="1"/>
</dbReference>
<evidence type="ECO:0000313" key="2">
    <source>
        <dbReference type="EMBL" id="QHT89257.1"/>
    </source>
</evidence>
<dbReference type="Gene3D" id="3.90.550.10">
    <property type="entry name" value="Spore Coat Polysaccharide Biosynthesis Protein SpsA, Chain A"/>
    <property type="match status" value="1"/>
</dbReference>
<reference evidence="2" key="1">
    <citation type="journal article" date="2020" name="Nature">
        <title>Giant virus diversity and host interactions through global metagenomics.</title>
        <authorList>
            <person name="Schulz F."/>
            <person name="Roux S."/>
            <person name="Paez-Espino D."/>
            <person name="Jungbluth S."/>
            <person name="Walsh D.A."/>
            <person name="Denef V.J."/>
            <person name="McMahon K.D."/>
            <person name="Konstantinidis K.T."/>
            <person name="Eloe-Fadrosh E.A."/>
            <person name="Kyrpides N.C."/>
            <person name="Woyke T."/>
        </authorList>
    </citation>
    <scope>NUCLEOTIDE SEQUENCE</scope>
    <source>
        <strain evidence="2">GVMAG-M-3300023184-53</strain>
    </source>
</reference>
<evidence type="ECO:0000259" key="1">
    <source>
        <dbReference type="Pfam" id="PF00535"/>
    </source>
</evidence>
<dbReference type="SUPFAM" id="SSF53448">
    <property type="entry name" value="Nucleotide-diphospho-sugar transferases"/>
    <property type="match status" value="1"/>
</dbReference>
<dbReference type="InterPro" id="IPR001173">
    <property type="entry name" value="Glyco_trans_2-like"/>
</dbReference>
<dbReference type="SUPFAM" id="SSF48452">
    <property type="entry name" value="TPR-like"/>
    <property type="match status" value="1"/>
</dbReference>
<feature type="domain" description="Glycosyltransferase 2-like" evidence="1">
    <location>
        <begin position="21"/>
        <end position="114"/>
    </location>
</feature>
<dbReference type="EMBL" id="MN740138">
    <property type="protein sequence ID" value="QHT89257.1"/>
    <property type="molecule type" value="Genomic_DNA"/>
</dbReference>
<dbReference type="Gene3D" id="1.25.40.10">
    <property type="entry name" value="Tetratricopeptide repeat domain"/>
    <property type="match status" value="1"/>
</dbReference>
<proteinExistence type="predicted"/>
<organism evidence="2">
    <name type="scientific">viral metagenome</name>
    <dbReference type="NCBI Taxonomy" id="1070528"/>
    <lineage>
        <taxon>unclassified sequences</taxon>
        <taxon>metagenomes</taxon>
        <taxon>organismal metagenomes</taxon>
    </lineage>
</organism>
<dbReference type="AlphaFoldDB" id="A0A6C0IA42"/>
<dbReference type="Pfam" id="PF00535">
    <property type="entry name" value="Glycos_transf_2"/>
    <property type="match status" value="1"/>
</dbReference>
<name>A0A6C0IA42_9ZZZZ</name>
<dbReference type="InterPro" id="IPR011990">
    <property type="entry name" value="TPR-like_helical_dom_sf"/>
</dbReference>
<protein>
    <recommendedName>
        <fullName evidence="1">Glycosyltransferase 2-like domain-containing protein</fullName>
    </recommendedName>
</protein>